<proteinExistence type="predicted"/>
<protein>
    <submittedName>
        <fullName evidence="2">Uncharacterized protein</fullName>
    </submittedName>
</protein>
<evidence type="ECO:0000256" key="1">
    <source>
        <dbReference type="SAM" id="SignalP"/>
    </source>
</evidence>
<keyword evidence="3" id="KW-1185">Reference proteome</keyword>
<comment type="caution">
    <text evidence="2">The sequence shown here is derived from an EMBL/GenBank/DDBJ whole genome shotgun (WGS) entry which is preliminary data.</text>
</comment>
<evidence type="ECO:0000313" key="2">
    <source>
        <dbReference type="EMBL" id="MDO6405445.1"/>
    </source>
</evidence>
<gene>
    <name evidence="2" type="ORF">Q3404_02555</name>
</gene>
<organism evidence="2 3">
    <name type="scientific">Pantoea phytobeneficialis</name>
    <dbReference type="NCBI Taxonomy" id="2052056"/>
    <lineage>
        <taxon>Bacteria</taxon>
        <taxon>Pseudomonadati</taxon>
        <taxon>Pseudomonadota</taxon>
        <taxon>Gammaproteobacteria</taxon>
        <taxon>Enterobacterales</taxon>
        <taxon>Erwiniaceae</taxon>
        <taxon>Pantoea</taxon>
    </lineage>
</organism>
<keyword evidence="1" id="KW-0732">Signal</keyword>
<dbReference type="Proteomes" id="UP001171299">
    <property type="component" value="Unassembled WGS sequence"/>
</dbReference>
<reference evidence="2" key="1">
    <citation type="submission" date="2023-07" db="EMBL/GenBank/DDBJ databases">
        <title>The extreme plant-growth-promoting properties of Pantoea phytobeneficialis PF55 revealed by functional and genomic analysis.</title>
        <authorList>
            <person name="Nascimento F.X."/>
            <person name="Marcio R.J."/>
        </authorList>
    </citation>
    <scope>NUCLEOTIDE SEQUENCE</scope>
    <source>
        <strain evidence="2">PF55</strain>
    </source>
</reference>
<feature type="signal peptide" evidence="1">
    <location>
        <begin position="1"/>
        <end position="24"/>
    </location>
</feature>
<sequence length="116" mass="12624">MTRTIKVLCLVPSALLLCSLFSQAVQSAPLPLVWGIKEQRLTVTNNGKVPIQLDKDIKLLPDDALVALNETTVLPGQTVIVYGACPHHLPLQKEVMFTPMTADGQQEASQTLPLTH</sequence>
<evidence type="ECO:0000313" key="3">
    <source>
        <dbReference type="Proteomes" id="UP001171299"/>
    </source>
</evidence>
<accession>A0ABT8XPR7</accession>
<dbReference type="RefSeq" id="WP_152521865.1">
    <property type="nucleotide sequence ID" value="NZ_CP024636.1"/>
</dbReference>
<dbReference type="EMBL" id="JAUOOM010000002">
    <property type="protein sequence ID" value="MDO6405445.1"/>
    <property type="molecule type" value="Genomic_DNA"/>
</dbReference>
<name>A0ABT8XPR7_9GAMM</name>
<feature type="chain" id="PRO_5045959380" evidence="1">
    <location>
        <begin position="25"/>
        <end position="116"/>
    </location>
</feature>